<keyword evidence="6" id="KW-1185">Reference proteome</keyword>
<dbReference type="PANTHER" id="PTHR28657">
    <property type="entry name" value="INDOLEAMINE 2,3-DIOXYGENASE"/>
    <property type="match status" value="1"/>
</dbReference>
<evidence type="ECO:0000256" key="1">
    <source>
        <dbReference type="ARBA" id="ARBA00007119"/>
    </source>
</evidence>
<evidence type="ECO:0000313" key="6">
    <source>
        <dbReference type="Proteomes" id="UP000305067"/>
    </source>
</evidence>
<sequence length="468" mass="52058">MLSLPPTHFLNLPRPDPTVDSLLANFDPSTLAAHDFDVDNRTGLMPPEPPLTRLPGIWGEHWETCLDTALQSKLQLGDKLGLTNDEAAQSERWRALVRELPVVPTTGLKHSEILLRRAHCALTFLMHFYIHSLPPDIPVSIPRSLSIPLLQVSTQLQLPPVMTYSDTVVYNWELVRPHLLDATPKLDNLRSSVLFTGTTDEEEFYLSSARIEFRGVEALELMRATMDEVFVGDAIANRRITTYLDRMTVIVGELTDLLTVLKTTCNPTIFYNDIRPWFRGVDSGYSNPIKNAWVFEGVGEAEYGGEGLEQPTELSGPSAGQSAFIHSLDEFFSVDQTPDHSSSPTSHANPSMLHRMRKYMPRHHRAFLSHLAANPRPLRTLVMTSGDDKLKSAFNDAVGALRKFRDAHMIIVALFIIGPARKAQKARAEALSKEGVEKTGEPLKGTGGTDLVKFLKHVRGQTSGALLE</sequence>
<dbReference type="SUPFAM" id="SSF140959">
    <property type="entry name" value="Indolic compounds 2,3-dioxygenase-like"/>
    <property type="match status" value="1"/>
</dbReference>
<keyword evidence="3 4" id="KW-0408">Iron</keyword>
<evidence type="ECO:0000256" key="4">
    <source>
        <dbReference type="PIRSR" id="PIRSR600898-1"/>
    </source>
</evidence>
<dbReference type="GO" id="GO:0019441">
    <property type="term" value="P:L-tryptophan catabolic process to kynurenine"/>
    <property type="evidence" value="ECO:0007669"/>
    <property type="project" value="InterPro"/>
</dbReference>
<dbReference type="GO" id="GO:0034354">
    <property type="term" value="P:'de novo' NAD+ biosynthetic process from L-tryptophan"/>
    <property type="evidence" value="ECO:0007669"/>
    <property type="project" value="TreeGrafter"/>
</dbReference>
<keyword evidence="5" id="KW-0223">Dioxygenase</keyword>
<evidence type="ECO:0000256" key="2">
    <source>
        <dbReference type="ARBA" id="ARBA00022723"/>
    </source>
</evidence>
<evidence type="ECO:0000256" key="3">
    <source>
        <dbReference type="ARBA" id="ARBA00023004"/>
    </source>
</evidence>
<dbReference type="GO" id="GO:0033754">
    <property type="term" value="F:indoleamine 2,3-dioxygenase activity"/>
    <property type="evidence" value="ECO:0007669"/>
    <property type="project" value="TreeGrafter"/>
</dbReference>
<dbReference type="EMBL" id="ML178834">
    <property type="protein sequence ID" value="TFK99346.1"/>
    <property type="molecule type" value="Genomic_DNA"/>
</dbReference>
<keyword evidence="5" id="KW-0560">Oxidoreductase</keyword>
<organism evidence="5 6">
    <name type="scientific">Pterulicium gracile</name>
    <dbReference type="NCBI Taxonomy" id="1884261"/>
    <lineage>
        <taxon>Eukaryota</taxon>
        <taxon>Fungi</taxon>
        <taxon>Dikarya</taxon>
        <taxon>Basidiomycota</taxon>
        <taxon>Agaricomycotina</taxon>
        <taxon>Agaricomycetes</taxon>
        <taxon>Agaricomycetidae</taxon>
        <taxon>Agaricales</taxon>
        <taxon>Pleurotineae</taxon>
        <taxon>Pterulaceae</taxon>
        <taxon>Pterulicium</taxon>
    </lineage>
</organism>
<feature type="binding site" description="proximal binding residue" evidence="4">
    <location>
        <position position="408"/>
    </location>
    <ligand>
        <name>heme b</name>
        <dbReference type="ChEBI" id="CHEBI:60344"/>
    </ligand>
    <ligandPart>
        <name>Fe</name>
        <dbReference type="ChEBI" id="CHEBI:18248"/>
    </ligandPart>
</feature>
<dbReference type="AlphaFoldDB" id="A0A5C3QCT6"/>
<keyword evidence="4" id="KW-0349">Heme</keyword>
<accession>A0A5C3QCT6</accession>
<gene>
    <name evidence="5" type="ORF">BDV98DRAFT_571425</name>
</gene>
<dbReference type="OrthoDB" id="540174at2759"/>
<protein>
    <submittedName>
        <fullName evidence="5">Tryptophan 2,3-dioxygenase</fullName>
    </submittedName>
</protein>
<evidence type="ECO:0000313" key="5">
    <source>
        <dbReference type="EMBL" id="TFK99346.1"/>
    </source>
</evidence>
<dbReference type="Pfam" id="PF01231">
    <property type="entry name" value="IDO"/>
    <property type="match status" value="1"/>
</dbReference>
<dbReference type="Proteomes" id="UP000305067">
    <property type="component" value="Unassembled WGS sequence"/>
</dbReference>
<reference evidence="5 6" key="1">
    <citation type="journal article" date="2019" name="Nat. Ecol. Evol.">
        <title>Megaphylogeny resolves global patterns of mushroom evolution.</title>
        <authorList>
            <person name="Varga T."/>
            <person name="Krizsan K."/>
            <person name="Foldi C."/>
            <person name="Dima B."/>
            <person name="Sanchez-Garcia M."/>
            <person name="Sanchez-Ramirez S."/>
            <person name="Szollosi G.J."/>
            <person name="Szarkandi J.G."/>
            <person name="Papp V."/>
            <person name="Albert L."/>
            <person name="Andreopoulos W."/>
            <person name="Angelini C."/>
            <person name="Antonin V."/>
            <person name="Barry K.W."/>
            <person name="Bougher N.L."/>
            <person name="Buchanan P."/>
            <person name="Buyck B."/>
            <person name="Bense V."/>
            <person name="Catcheside P."/>
            <person name="Chovatia M."/>
            <person name="Cooper J."/>
            <person name="Damon W."/>
            <person name="Desjardin D."/>
            <person name="Finy P."/>
            <person name="Geml J."/>
            <person name="Haridas S."/>
            <person name="Hughes K."/>
            <person name="Justo A."/>
            <person name="Karasinski D."/>
            <person name="Kautmanova I."/>
            <person name="Kiss B."/>
            <person name="Kocsube S."/>
            <person name="Kotiranta H."/>
            <person name="LaButti K.M."/>
            <person name="Lechner B.E."/>
            <person name="Liimatainen K."/>
            <person name="Lipzen A."/>
            <person name="Lukacs Z."/>
            <person name="Mihaltcheva S."/>
            <person name="Morgado L.N."/>
            <person name="Niskanen T."/>
            <person name="Noordeloos M.E."/>
            <person name="Ohm R.A."/>
            <person name="Ortiz-Santana B."/>
            <person name="Ovrebo C."/>
            <person name="Racz N."/>
            <person name="Riley R."/>
            <person name="Savchenko A."/>
            <person name="Shiryaev A."/>
            <person name="Soop K."/>
            <person name="Spirin V."/>
            <person name="Szebenyi C."/>
            <person name="Tomsovsky M."/>
            <person name="Tulloss R.E."/>
            <person name="Uehling J."/>
            <person name="Grigoriev I.V."/>
            <person name="Vagvolgyi C."/>
            <person name="Papp T."/>
            <person name="Martin F.M."/>
            <person name="Miettinen O."/>
            <person name="Hibbett D.S."/>
            <person name="Nagy L.G."/>
        </authorList>
    </citation>
    <scope>NUCLEOTIDE SEQUENCE [LARGE SCALE GENOMIC DNA]</scope>
    <source>
        <strain evidence="5 6">CBS 309.79</strain>
    </source>
</reference>
<comment type="similarity">
    <text evidence="1">Belongs to the indoleamine 2,3-dioxygenase family.</text>
</comment>
<dbReference type="STRING" id="1884261.A0A5C3QCT6"/>
<dbReference type="Gene3D" id="1.20.58.480">
    <property type="match status" value="1"/>
</dbReference>
<name>A0A5C3QCT6_9AGAR</name>
<dbReference type="InterPro" id="IPR000898">
    <property type="entry name" value="Indolamine_dOase"/>
</dbReference>
<dbReference type="GO" id="GO:0020037">
    <property type="term" value="F:heme binding"/>
    <property type="evidence" value="ECO:0007669"/>
    <property type="project" value="InterPro"/>
</dbReference>
<keyword evidence="2 4" id="KW-0479">Metal-binding</keyword>
<dbReference type="GO" id="GO:0005737">
    <property type="term" value="C:cytoplasm"/>
    <property type="evidence" value="ECO:0007669"/>
    <property type="project" value="TreeGrafter"/>
</dbReference>
<dbReference type="InterPro" id="IPR037217">
    <property type="entry name" value="Trp/Indoleamine_2_3_dOase-like"/>
</dbReference>
<proteinExistence type="inferred from homology"/>
<dbReference type="PANTHER" id="PTHR28657:SF5">
    <property type="entry name" value="INDOLEAMINE 2,3-DIOXYGENASE"/>
    <property type="match status" value="1"/>
</dbReference>
<dbReference type="GO" id="GO:0046872">
    <property type="term" value="F:metal ion binding"/>
    <property type="evidence" value="ECO:0007669"/>
    <property type="project" value="UniProtKB-KW"/>
</dbReference>